<accession>A0A417Y820</accession>
<proteinExistence type="predicted"/>
<dbReference type="RefSeq" id="WP_118922475.1">
    <property type="nucleotide sequence ID" value="NZ_QXGH01000009.1"/>
</dbReference>
<dbReference type="InterPro" id="IPR006311">
    <property type="entry name" value="TAT_signal"/>
</dbReference>
<reference evidence="1 2" key="1">
    <citation type="submission" date="2018-09" db="EMBL/GenBank/DDBJ databases">
        <title>Genome sequencing of Nocardioides immobilis CCTCC AB 2017083 for comparison to Nocardioides silvaticus.</title>
        <authorList>
            <person name="Li C."/>
            <person name="Wang G."/>
        </authorList>
    </citation>
    <scope>NUCLEOTIDE SEQUENCE [LARGE SCALE GENOMIC DNA]</scope>
    <source>
        <strain evidence="1 2">CCTCC AB 2017083</strain>
    </source>
</reference>
<comment type="caution">
    <text evidence="1">The sequence shown here is derived from an EMBL/GenBank/DDBJ whole genome shotgun (WGS) entry which is preliminary data.</text>
</comment>
<dbReference type="NCBIfam" id="TIGR04534">
    <property type="entry name" value="ELWxxDGT_rpt"/>
    <property type="match status" value="4"/>
</dbReference>
<protein>
    <recommendedName>
        <fullName evidence="3">Hyalin</fullName>
    </recommendedName>
</protein>
<evidence type="ECO:0008006" key="3">
    <source>
        <dbReference type="Google" id="ProtNLM"/>
    </source>
</evidence>
<name>A0A417Y820_9ACTN</name>
<organism evidence="1 2">
    <name type="scientific">Nocardioides immobilis</name>
    <dbReference type="NCBI Taxonomy" id="2049295"/>
    <lineage>
        <taxon>Bacteria</taxon>
        <taxon>Bacillati</taxon>
        <taxon>Actinomycetota</taxon>
        <taxon>Actinomycetes</taxon>
        <taxon>Propionibacteriales</taxon>
        <taxon>Nocardioidaceae</taxon>
        <taxon>Nocardioides</taxon>
    </lineage>
</organism>
<evidence type="ECO:0000313" key="1">
    <source>
        <dbReference type="EMBL" id="RHW28843.1"/>
    </source>
</evidence>
<dbReference type="PROSITE" id="PS51318">
    <property type="entry name" value="TAT"/>
    <property type="match status" value="1"/>
</dbReference>
<dbReference type="AlphaFoldDB" id="A0A417Y820"/>
<evidence type="ECO:0000313" key="2">
    <source>
        <dbReference type="Proteomes" id="UP000283644"/>
    </source>
</evidence>
<dbReference type="Proteomes" id="UP000283644">
    <property type="component" value="Unassembled WGS sequence"/>
</dbReference>
<keyword evidence="2" id="KW-1185">Reference proteome</keyword>
<dbReference type="OrthoDB" id="5242130at2"/>
<dbReference type="EMBL" id="QXGH01000009">
    <property type="protein sequence ID" value="RHW28843.1"/>
    <property type="molecule type" value="Genomic_DNA"/>
</dbReference>
<sequence length="622" mass="65270">MSRRQRSARNQAHRSRVALEKTLRRRARTRRAATAAAAAVTLAGAGTAAVSPAASAATGGLARASLALCDGATTPGSSPDNLTDVDGTLFFTASDSRGTALWRSNGTAGGTVLLKRLGSGDDYYDYGYNTLVGVGSTLFFTVDGDDSTELWKSNGTRTGTVLVKRFAESDGGYDDYGSDGPDNLTAVGNRLFFTASTDAHGEELWKSNGTRAGTVMVKDITPGPGEGDSDYSYGPDNLTAVGNTLFFTADDGTRGQEVWTSDGTSAGTVITKNIRAGSYSSYPSRLTAVGDTLFFRARDGVHGRELWKSDGTKAGTVLVEDIRPGGASANPDSLVGAGDTLFFTADDDDSEAQDLWRSDGTAAGTFLVKEFNSTGNEYDYGLYEIAPVGNSVFFAADGGGGEGLELWSSDGTEAGTVLVKDIRPGDYPSYPSSLTAVGSTLFFTARDGVTGRELWKSDGTAAGTVLVEDIRPNGSSNPDELTASGDALFFEADDRIHGDELWRSDGTEAGTAMVVDIHRGGAFEVSSRAVANADNSAARVRAVFDGPGTVSVAPARVGGIRTLEREIAGTDSIDVTLTLRLTRAATRTLRRSGRVEIGARFTFTSCGGAVKSVTREYTVRKR</sequence>
<gene>
    <name evidence="1" type="ORF">D0Z08_03090</name>
</gene>
<dbReference type="InterPro" id="IPR030916">
    <property type="entry name" value="ELWxxDGT_rpt"/>
</dbReference>